<evidence type="ECO:0000313" key="7">
    <source>
        <dbReference type="Proteomes" id="UP000526003"/>
    </source>
</evidence>
<dbReference type="Gene3D" id="3.90.1150.10">
    <property type="entry name" value="Aspartate Aminotransferase, domain 1"/>
    <property type="match status" value="1"/>
</dbReference>
<evidence type="ECO:0000256" key="4">
    <source>
        <dbReference type="RuleBase" id="RU003693"/>
    </source>
</evidence>
<dbReference type="EMBL" id="JACMYG010000005">
    <property type="protein sequence ID" value="MBC2689534.1"/>
    <property type="molecule type" value="Genomic_DNA"/>
</dbReference>
<evidence type="ECO:0000313" key="6">
    <source>
        <dbReference type="EMBL" id="MBC2689534.1"/>
    </source>
</evidence>
<dbReference type="InterPro" id="IPR015424">
    <property type="entry name" value="PyrdxlP-dep_Trfase"/>
</dbReference>
<dbReference type="PANTHER" id="PTHR13693">
    <property type="entry name" value="CLASS II AMINOTRANSFERASE/8-AMINO-7-OXONONANOATE SYNTHASE"/>
    <property type="match status" value="1"/>
</dbReference>
<dbReference type="SUPFAM" id="SSF53383">
    <property type="entry name" value="PLP-dependent transferases"/>
    <property type="match status" value="1"/>
</dbReference>
<keyword evidence="7" id="KW-1185">Reference proteome</keyword>
<organism evidence="6 7">
    <name type="scientific">Pseudomonas kielensis</name>
    <dbReference type="NCBI Taxonomy" id="2762577"/>
    <lineage>
        <taxon>Bacteria</taxon>
        <taxon>Pseudomonadati</taxon>
        <taxon>Pseudomonadota</taxon>
        <taxon>Gammaproteobacteria</taxon>
        <taxon>Pseudomonadales</taxon>
        <taxon>Pseudomonadaceae</taxon>
        <taxon>Pseudomonas</taxon>
    </lineage>
</organism>
<comment type="caution">
    <text evidence="6">The sequence shown here is derived from an EMBL/GenBank/DDBJ whole genome shotgun (WGS) entry which is preliminary data.</text>
</comment>
<dbReference type="InterPro" id="IPR015422">
    <property type="entry name" value="PyrdxlP-dep_Trfase_small"/>
</dbReference>
<proteinExistence type="inferred from homology"/>
<dbReference type="InterPro" id="IPR001917">
    <property type="entry name" value="Aminotrans_II_pyridoxalP_BS"/>
</dbReference>
<dbReference type="InterPro" id="IPR015421">
    <property type="entry name" value="PyrdxlP-dep_Trfase_major"/>
</dbReference>
<comment type="cofactor">
    <cofactor evidence="1 4">
        <name>pyridoxal 5'-phosphate</name>
        <dbReference type="ChEBI" id="CHEBI:597326"/>
    </cofactor>
</comment>
<gene>
    <name evidence="6" type="ORF">H7995_06950</name>
</gene>
<dbReference type="PANTHER" id="PTHR13693:SF3">
    <property type="entry name" value="LD36009P"/>
    <property type="match status" value="1"/>
</dbReference>
<dbReference type="Pfam" id="PF00155">
    <property type="entry name" value="Aminotran_1_2"/>
    <property type="match status" value="1"/>
</dbReference>
<evidence type="ECO:0000256" key="1">
    <source>
        <dbReference type="ARBA" id="ARBA00001933"/>
    </source>
</evidence>
<evidence type="ECO:0000256" key="2">
    <source>
        <dbReference type="ARBA" id="ARBA00022679"/>
    </source>
</evidence>
<dbReference type="Gene3D" id="3.40.640.10">
    <property type="entry name" value="Type I PLP-dependent aspartate aminotransferase-like (Major domain)"/>
    <property type="match status" value="1"/>
</dbReference>
<feature type="domain" description="Aminotransferase class I/classII large" evidence="5">
    <location>
        <begin position="98"/>
        <end position="436"/>
    </location>
</feature>
<dbReference type="GO" id="GO:0030170">
    <property type="term" value="F:pyridoxal phosphate binding"/>
    <property type="evidence" value="ECO:0007669"/>
    <property type="project" value="InterPro"/>
</dbReference>
<comment type="similarity">
    <text evidence="4">Belongs to the class-II pyridoxal-phosphate-dependent aminotransferase family.</text>
</comment>
<evidence type="ECO:0000259" key="5">
    <source>
        <dbReference type="Pfam" id="PF00155"/>
    </source>
</evidence>
<dbReference type="Proteomes" id="UP000526003">
    <property type="component" value="Unassembled WGS sequence"/>
</dbReference>
<dbReference type="PROSITE" id="PS00599">
    <property type="entry name" value="AA_TRANSFER_CLASS_2"/>
    <property type="match status" value="1"/>
</dbReference>
<evidence type="ECO:0000256" key="3">
    <source>
        <dbReference type="ARBA" id="ARBA00022898"/>
    </source>
</evidence>
<sequence length="450" mass="48721">MTAKTPTGLSVGIKQRLIQQALERRRSEAGDAAVGATLEQAQQAALKVPEAFYRFDQHPGYQQLRVMQQGAARLGLSSPFFRLHEGLAGAETSIGAREYVNFASYNYLGYSGHPAVAEAAKAAIDRYGTSVSASRLVSGDRPLHRELERELANLYGVDDAIVFVSGHATNVTTIGHLFGPRDLVLHDELIHNSVLQGIQLSGARRLSFAHNDWQALDRILGEQRQHFERVLVVVEGIYSMDGDYPDLPRFVELKHKHKIFLMVDEAHSLGVMGATGKGIREHFDLAGDDVDIWMGTLSKALASCGGYIAGSTALVEHLKFLAPGFLYSVGMPPSVTASALAALRCLANDGDRVRTVQARGELFLRLAKAAGLNTATSTGLAVIPVITGSSFKAGRLSSALFDRGINAQPILYPAVPEHVARVRFFVSCEHTEEQIIQTVAIVAEELAKIG</sequence>
<name>A0A7X1GBT6_9PSED</name>
<dbReference type="AlphaFoldDB" id="A0A7X1GBT6"/>
<keyword evidence="6" id="KW-0032">Aminotransferase</keyword>
<dbReference type="GO" id="GO:0008483">
    <property type="term" value="F:transaminase activity"/>
    <property type="evidence" value="ECO:0007669"/>
    <property type="project" value="UniProtKB-KW"/>
</dbReference>
<reference evidence="6 7" key="1">
    <citation type="submission" date="2020-08" db="EMBL/GenBank/DDBJ databases">
        <title>Pseudomonas sp. nov.</title>
        <authorList>
            <person name="Gieschler S."/>
            <person name="Fiedler G."/>
            <person name="Brinks E."/>
            <person name="Boehnlein C."/>
            <person name="Franz C.M.A.P."/>
            <person name="Kabisch J."/>
        </authorList>
    </citation>
    <scope>NUCLEOTIDE SEQUENCE [LARGE SCALE GENOMIC DNA]</scope>
    <source>
        <strain evidence="6 7">MBT-1</strain>
    </source>
</reference>
<protein>
    <submittedName>
        <fullName evidence="6">Aminotransferase class I/II-fold pyridoxal phosphate-dependent enzyme</fullName>
    </submittedName>
</protein>
<dbReference type="CDD" id="cd06454">
    <property type="entry name" value="KBL_like"/>
    <property type="match status" value="1"/>
</dbReference>
<keyword evidence="2 6" id="KW-0808">Transferase</keyword>
<dbReference type="RefSeq" id="WP_166589967.1">
    <property type="nucleotide sequence ID" value="NZ_CP090311.1"/>
</dbReference>
<dbReference type="InterPro" id="IPR050087">
    <property type="entry name" value="AON_synthase_class-II"/>
</dbReference>
<dbReference type="InterPro" id="IPR004839">
    <property type="entry name" value="Aminotransferase_I/II_large"/>
</dbReference>
<keyword evidence="3 4" id="KW-0663">Pyridoxal phosphate</keyword>
<accession>A0A7X1GBT6</accession>